<feature type="region of interest" description="Disordered" evidence="7">
    <location>
        <begin position="206"/>
        <end position="231"/>
    </location>
</feature>
<dbReference type="InterPro" id="IPR040084">
    <property type="entry name" value="GTPase_Obg"/>
</dbReference>
<dbReference type="SUPFAM" id="SSF102114">
    <property type="entry name" value="Radical SAM enzymes"/>
    <property type="match status" value="1"/>
</dbReference>
<dbReference type="InterPro" id="IPR007197">
    <property type="entry name" value="rSAM"/>
</dbReference>
<dbReference type="PANTHER" id="PTHR43787">
    <property type="entry name" value="FEMO COFACTOR BIOSYNTHESIS PROTEIN NIFB-RELATED"/>
    <property type="match status" value="1"/>
</dbReference>
<evidence type="ECO:0000256" key="2">
    <source>
        <dbReference type="ARBA" id="ARBA00022485"/>
    </source>
</evidence>
<proteinExistence type="predicted"/>
<evidence type="ECO:0000256" key="1">
    <source>
        <dbReference type="ARBA" id="ARBA00001966"/>
    </source>
</evidence>
<dbReference type="SFLD" id="SFLDG01083">
    <property type="entry name" value="Uncharacterised_Radical_SAM_Su"/>
    <property type="match status" value="1"/>
</dbReference>
<keyword evidence="6" id="KW-0411">Iron-sulfur</keyword>
<dbReference type="Gene3D" id="3.20.20.70">
    <property type="entry name" value="Aldolase class I"/>
    <property type="match status" value="1"/>
</dbReference>
<gene>
    <name evidence="9" type="ORF">HCG48_13345</name>
</gene>
<dbReference type="PROSITE" id="PS51918">
    <property type="entry name" value="RADICAL_SAM"/>
    <property type="match status" value="1"/>
</dbReference>
<dbReference type="InterPro" id="IPR006638">
    <property type="entry name" value="Elp3/MiaA/NifB-like_rSAM"/>
</dbReference>
<feature type="domain" description="Radical SAM core" evidence="8">
    <location>
        <begin position="20"/>
        <end position="248"/>
    </location>
</feature>
<dbReference type="AlphaFoldDB" id="A0A6H1TYG1"/>
<evidence type="ECO:0000256" key="5">
    <source>
        <dbReference type="ARBA" id="ARBA00023004"/>
    </source>
</evidence>
<evidence type="ECO:0000259" key="8">
    <source>
        <dbReference type="PROSITE" id="PS51918"/>
    </source>
</evidence>
<dbReference type="SFLD" id="SFLDS00029">
    <property type="entry name" value="Radical_SAM"/>
    <property type="match status" value="1"/>
</dbReference>
<evidence type="ECO:0000256" key="7">
    <source>
        <dbReference type="SAM" id="MobiDB-lite"/>
    </source>
</evidence>
<protein>
    <submittedName>
        <fullName evidence="9">Radical SAM protein</fullName>
    </submittedName>
</protein>
<keyword evidence="5" id="KW-0408">Iron</keyword>
<dbReference type="EMBL" id="CP051167">
    <property type="protein sequence ID" value="QIZ71445.1"/>
    <property type="molecule type" value="Genomic_DNA"/>
</dbReference>
<dbReference type="GO" id="GO:0003824">
    <property type="term" value="F:catalytic activity"/>
    <property type="evidence" value="ECO:0007669"/>
    <property type="project" value="InterPro"/>
</dbReference>
<dbReference type="Pfam" id="PF04055">
    <property type="entry name" value="Radical_SAM"/>
    <property type="match status" value="1"/>
</dbReference>
<comment type="cofactor">
    <cofactor evidence="1">
        <name>[4Fe-4S] cluster</name>
        <dbReference type="ChEBI" id="CHEBI:49883"/>
    </cofactor>
</comment>
<evidence type="ECO:0000256" key="6">
    <source>
        <dbReference type="ARBA" id="ARBA00023014"/>
    </source>
</evidence>
<sequence length="272" mass="30457">MSSNQTTNFCSVYGPVSSWRYGRSLGIDPIGTVSTCSFNCVYCQLGEIEVKTGDRAIYVPTEKILEDLKAFAPWDVDVITLSGSGEPTLALNLKEILQEIKQLTHRPLSVLTNATTLNDPDVCEALTFADRISVKLDAVSDDQLRRVSRPHPPISLDQLWQGIVRFRQQYRGEVGIQTMLLTPWDEATQAEYIRRMQELQPDEIQLNTPTRPKPLKHEFEGRGDHSNASDRPYPVRVLKQVSPEVLHAFARKIQDRTGILVRCAPTPAGVSG</sequence>
<dbReference type="CDD" id="cd01335">
    <property type="entry name" value="Radical_SAM"/>
    <property type="match status" value="1"/>
</dbReference>
<accession>A0A6H1TYG1</accession>
<evidence type="ECO:0000256" key="4">
    <source>
        <dbReference type="ARBA" id="ARBA00022723"/>
    </source>
</evidence>
<dbReference type="GO" id="GO:0051539">
    <property type="term" value="F:4 iron, 4 sulfur cluster binding"/>
    <property type="evidence" value="ECO:0007669"/>
    <property type="project" value="UniProtKB-KW"/>
</dbReference>
<dbReference type="KEGG" id="oxy:HCG48_13345"/>
<dbReference type="SMART" id="SM00729">
    <property type="entry name" value="Elp3"/>
    <property type="match status" value="1"/>
</dbReference>
<organism evidence="9 10">
    <name type="scientific">Oxynema aestuarii AP17</name>
    <dbReference type="NCBI Taxonomy" id="2064643"/>
    <lineage>
        <taxon>Bacteria</taxon>
        <taxon>Bacillati</taxon>
        <taxon>Cyanobacteriota</taxon>
        <taxon>Cyanophyceae</taxon>
        <taxon>Oscillatoriophycideae</taxon>
        <taxon>Oscillatoriales</taxon>
        <taxon>Oscillatoriaceae</taxon>
        <taxon>Oxynema</taxon>
        <taxon>Oxynema aestuarii</taxon>
    </lineage>
</organism>
<dbReference type="RefSeq" id="WP_168569597.1">
    <property type="nucleotide sequence ID" value="NZ_CP051167.1"/>
</dbReference>
<evidence type="ECO:0000313" key="9">
    <source>
        <dbReference type="EMBL" id="QIZ71445.1"/>
    </source>
</evidence>
<keyword evidence="2" id="KW-0004">4Fe-4S</keyword>
<dbReference type="GO" id="GO:0046872">
    <property type="term" value="F:metal ion binding"/>
    <property type="evidence" value="ECO:0007669"/>
    <property type="project" value="UniProtKB-KW"/>
</dbReference>
<dbReference type="Proteomes" id="UP000500857">
    <property type="component" value="Chromosome"/>
</dbReference>
<dbReference type="InterPro" id="IPR013785">
    <property type="entry name" value="Aldolase_TIM"/>
</dbReference>
<keyword evidence="4" id="KW-0479">Metal-binding</keyword>
<keyword evidence="10" id="KW-1185">Reference proteome</keyword>
<evidence type="ECO:0000256" key="3">
    <source>
        <dbReference type="ARBA" id="ARBA00022691"/>
    </source>
</evidence>
<feature type="compositionally biased region" description="Basic and acidic residues" evidence="7">
    <location>
        <begin position="215"/>
        <end position="228"/>
    </location>
</feature>
<dbReference type="PANTHER" id="PTHR43787:SF11">
    <property type="entry name" value="UPF0026 PROTEIN SLR1464"/>
    <property type="match status" value="1"/>
</dbReference>
<dbReference type="InterPro" id="IPR058240">
    <property type="entry name" value="rSAM_sf"/>
</dbReference>
<name>A0A6H1TYG1_9CYAN</name>
<reference evidence="9 10" key="1">
    <citation type="submission" date="2020-04" db="EMBL/GenBank/DDBJ databases">
        <authorList>
            <person name="Basu S."/>
            <person name="Maruthanayagam V."/>
            <person name="Chakraborty S."/>
            <person name="Pramanik A."/>
            <person name="Mukherjee J."/>
            <person name="Brink B."/>
        </authorList>
    </citation>
    <scope>NUCLEOTIDE SEQUENCE [LARGE SCALE GENOMIC DNA]</scope>
    <source>
        <strain evidence="9 10">AP17</strain>
    </source>
</reference>
<keyword evidence="3" id="KW-0949">S-adenosyl-L-methionine</keyword>
<evidence type="ECO:0000313" key="10">
    <source>
        <dbReference type="Proteomes" id="UP000500857"/>
    </source>
</evidence>